<dbReference type="Proteomes" id="UP001501470">
    <property type="component" value="Unassembled WGS sequence"/>
</dbReference>
<name>A0ABN1ZHW0_9ACTN</name>
<evidence type="ECO:0000259" key="2">
    <source>
        <dbReference type="PROSITE" id="PS50025"/>
    </source>
</evidence>
<dbReference type="InterPro" id="IPR013320">
    <property type="entry name" value="ConA-like_dom_sf"/>
</dbReference>
<dbReference type="CDD" id="cd00110">
    <property type="entry name" value="LamG"/>
    <property type="match status" value="1"/>
</dbReference>
<keyword evidence="4" id="KW-1185">Reference proteome</keyword>
<gene>
    <name evidence="3" type="ORF">GCM10009827_001580</name>
</gene>
<dbReference type="Pfam" id="PF02210">
    <property type="entry name" value="Laminin_G_2"/>
    <property type="match status" value="1"/>
</dbReference>
<keyword evidence="1" id="KW-0732">Signal</keyword>
<reference evidence="3 4" key="1">
    <citation type="journal article" date="2019" name="Int. J. Syst. Evol. Microbiol.">
        <title>The Global Catalogue of Microorganisms (GCM) 10K type strain sequencing project: providing services to taxonomists for standard genome sequencing and annotation.</title>
        <authorList>
            <consortium name="The Broad Institute Genomics Platform"/>
            <consortium name="The Broad Institute Genome Sequencing Center for Infectious Disease"/>
            <person name="Wu L."/>
            <person name="Ma J."/>
        </authorList>
    </citation>
    <scope>NUCLEOTIDE SEQUENCE [LARGE SCALE GENOMIC DNA]</scope>
    <source>
        <strain evidence="3 4">JCM 15933</strain>
    </source>
</reference>
<evidence type="ECO:0000313" key="3">
    <source>
        <dbReference type="EMBL" id="GAA1499502.1"/>
    </source>
</evidence>
<evidence type="ECO:0000256" key="1">
    <source>
        <dbReference type="SAM" id="SignalP"/>
    </source>
</evidence>
<dbReference type="EMBL" id="BAAAQD010000001">
    <property type="protein sequence ID" value="GAA1499502.1"/>
    <property type="molecule type" value="Genomic_DNA"/>
</dbReference>
<dbReference type="PROSITE" id="PS50025">
    <property type="entry name" value="LAM_G_DOMAIN"/>
    <property type="match status" value="1"/>
</dbReference>
<feature type="signal peptide" evidence="1">
    <location>
        <begin position="1"/>
        <end position="27"/>
    </location>
</feature>
<evidence type="ECO:0000313" key="4">
    <source>
        <dbReference type="Proteomes" id="UP001501470"/>
    </source>
</evidence>
<dbReference type="SUPFAM" id="SSF49899">
    <property type="entry name" value="Concanavalin A-like lectins/glucanases"/>
    <property type="match status" value="1"/>
</dbReference>
<dbReference type="InterPro" id="IPR001791">
    <property type="entry name" value="Laminin_G"/>
</dbReference>
<proteinExistence type="predicted"/>
<sequence length="237" mass="25413">MVSVTRVLAVAATAAVLGVGVPAAAGASSGHYPVATWSMNEGPGARTMIDSSGNGLHGQIGNEVITDVDVRGATGYRFTRLQPDRPPTHPRHLVTVPDSSALDPGSRDYAVTLRLRTTYQFGNIIQKGQATTSGGNFKFQIPNGIVQCLFRGSNGTIIVQASRRINDGWWHVVRCERTRSGVSLEIDGRTVARRGGWTGSISNAWPLSIGGKTDCDQRDVGCDYYAGDLDWVEIEAR</sequence>
<feature type="domain" description="Laminin G" evidence="2">
    <location>
        <begin position="83"/>
        <end position="237"/>
    </location>
</feature>
<protein>
    <recommendedName>
        <fullName evidence="2">Laminin G domain-containing protein</fullName>
    </recommendedName>
</protein>
<organism evidence="3 4">
    <name type="scientific">Dactylosporangium maewongense</name>
    <dbReference type="NCBI Taxonomy" id="634393"/>
    <lineage>
        <taxon>Bacteria</taxon>
        <taxon>Bacillati</taxon>
        <taxon>Actinomycetota</taxon>
        <taxon>Actinomycetes</taxon>
        <taxon>Micromonosporales</taxon>
        <taxon>Micromonosporaceae</taxon>
        <taxon>Dactylosporangium</taxon>
    </lineage>
</organism>
<comment type="caution">
    <text evidence="3">The sequence shown here is derived from an EMBL/GenBank/DDBJ whole genome shotgun (WGS) entry which is preliminary data.</text>
</comment>
<dbReference type="Gene3D" id="2.60.120.200">
    <property type="match status" value="1"/>
</dbReference>
<accession>A0ABN1ZHW0</accession>
<feature type="chain" id="PRO_5047434324" description="Laminin G domain-containing protein" evidence="1">
    <location>
        <begin position="28"/>
        <end position="237"/>
    </location>
</feature>